<feature type="transmembrane region" description="Helical" evidence="1">
    <location>
        <begin position="79"/>
        <end position="101"/>
    </location>
</feature>
<protein>
    <recommendedName>
        <fullName evidence="4">Sulphur transport domain-containing protein</fullName>
    </recommendedName>
</protein>
<evidence type="ECO:0000313" key="2">
    <source>
        <dbReference type="EMBL" id="BBO20050.1"/>
    </source>
</evidence>
<name>A0A809QX97_9PROT</name>
<organism evidence="2 3">
    <name type="scientific">Candidatus Desulfobacillus denitrificans</name>
    <dbReference type="NCBI Taxonomy" id="2608985"/>
    <lineage>
        <taxon>Bacteria</taxon>
        <taxon>Pseudomonadati</taxon>
        <taxon>Pseudomonadota</taxon>
        <taxon>Betaproteobacteria</taxon>
        <taxon>Candidatus Desulfobacillus</taxon>
    </lineage>
</organism>
<dbReference type="Proteomes" id="UP000662914">
    <property type="component" value="Chromosome"/>
</dbReference>
<sequence length="208" mass="22842">MTPVVECLVAFLFGSVVGLLMQRSRFCNTAALRDAIMFKTYRNTKAMLMAMMILTVGFTGFMSLGAGHPMRFDVGLNTFAGLFLFGIGMVLAGACTVSTWVKTGEGNLGALWALLFTFVGMFLFSVVWSWNWWPPAPQSMTGEPNLPALQLGFANAQTLQEKLGVPAIVFGLVQFAVLLAIYRAILRRERAQHAKHEQHQMEAAGQEA</sequence>
<evidence type="ECO:0008006" key="4">
    <source>
        <dbReference type="Google" id="ProtNLM"/>
    </source>
</evidence>
<keyword evidence="1" id="KW-0812">Transmembrane</keyword>
<dbReference type="AlphaFoldDB" id="A0A809QX97"/>
<feature type="transmembrane region" description="Helical" evidence="1">
    <location>
        <begin position="46"/>
        <end position="67"/>
    </location>
</feature>
<keyword evidence="1" id="KW-1133">Transmembrane helix</keyword>
<feature type="transmembrane region" description="Helical" evidence="1">
    <location>
        <begin position="108"/>
        <end position="130"/>
    </location>
</feature>
<dbReference type="KEGG" id="ddz:DSYM_07490"/>
<evidence type="ECO:0000256" key="1">
    <source>
        <dbReference type="SAM" id="Phobius"/>
    </source>
</evidence>
<dbReference type="InterPro" id="IPR007272">
    <property type="entry name" value="Sulf_transp_TsuA/YedE"/>
</dbReference>
<dbReference type="Pfam" id="PF04143">
    <property type="entry name" value="Sulf_transp"/>
    <property type="match status" value="1"/>
</dbReference>
<evidence type="ECO:0000313" key="3">
    <source>
        <dbReference type="Proteomes" id="UP000662914"/>
    </source>
</evidence>
<gene>
    <name evidence="2" type="ORF">DSYM_07490</name>
</gene>
<reference evidence="2" key="1">
    <citation type="journal article" name="DNA Res.">
        <title>The physiological potential of anammox bacteria as revealed by their core genome structure.</title>
        <authorList>
            <person name="Okubo T."/>
            <person name="Toyoda A."/>
            <person name="Fukuhara K."/>
            <person name="Uchiyama I."/>
            <person name="Harigaya Y."/>
            <person name="Kuroiwa M."/>
            <person name="Suzuki T."/>
            <person name="Murakami Y."/>
            <person name="Suwa Y."/>
            <person name="Takami H."/>
        </authorList>
    </citation>
    <scope>NUCLEOTIDE SEQUENCE</scope>
    <source>
        <strain evidence="2">317325-3</strain>
    </source>
</reference>
<dbReference type="EMBL" id="AP021857">
    <property type="protein sequence ID" value="BBO20050.1"/>
    <property type="molecule type" value="Genomic_DNA"/>
</dbReference>
<accession>A0A809QX97</accession>
<proteinExistence type="predicted"/>
<feature type="transmembrane region" description="Helical" evidence="1">
    <location>
        <begin position="163"/>
        <end position="185"/>
    </location>
</feature>
<keyword evidence="1" id="KW-0472">Membrane</keyword>